<gene>
    <name evidence="2" type="primary">rps6</name>
</gene>
<protein>
    <submittedName>
        <fullName evidence="2">Ribosomal protein S6</fullName>
    </submittedName>
</protein>
<dbReference type="Pfam" id="PF01250">
    <property type="entry name" value="Ribosomal_S6"/>
    <property type="match status" value="1"/>
</dbReference>
<keyword evidence="2" id="KW-0687">Ribonucleoprotein</keyword>
<dbReference type="InterPro" id="IPR000529">
    <property type="entry name" value="Ribosomal_bS6"/>
</dbReference>
<dbReference type="InterPro" id="IPR014717">
    <property type="entry name" value="Transl_elong_EF1B/ribsomal_bS6"/>
</dbReference>
<dbReference type="InterPro" id="IPR020814">
    <property type="entry name" value="Ribosomal_S6_plastid/chlpt"/>
</dbReference>
<dbReference type="PANTHER" id="PTHR21011:SF1">
    <property type="entry name" value="SMALL RIBOSOMAL SUBUNIT PROTEIN BS6M"/>
    <property type="match status" value="1"/>
</dbReference>
<dbReference type="EMBL" id="MZ365055">
    <property type="protein sequence ID" value="QYB19341.1"/>
    <property type="molecule type" value="Genomic_DNA"/>
</dbReference>
<name>A0A8F8SRH1_9STRA</name>
<dbReference type="PANTHER" id="PTHR21011">
    <property type="entry name" value="MITOCHONDRIAL 28S RIBOSOMAL PROTEIN S6"/>
    <property type="match status" value="1"/>
</dbReference>
<organism evidence="2">
    <name type="scientific">Climaconeis cf. scalaris</name>
    <dbReference type="NCBI Taxonomy" id="2846828"/>
    <lineage>
        <taxon>Eukaryota</taxon>
        <taxon>Sar</taxon>
        <taxon>Stramenopiles</taxon>
        <taxon>Ochrophyta</taxon>
        <taxon>Bacillariophyta</taxon>
        <taxon>Bacillariophyceae</taxon>
        <taxon>Bacillariophycidae</taxon>
        <taxon>Naviculales</taxon>
        <taxon>Berkeleyaceae</taxon>
        <taxon>Climaconeis</taxon>
    </lineage>
</organism>
<dbReference type="NCBIfam" id="TIGR00166">
    <property type="entry name" value="S6"/>
    <property type="match status" value="1"/>
</dbReference>
<proteinExistence type="inferred from homology"/>
<dbReference type="GO" id="GO:0003735">
    <property type="term" value="F:structural constituent of ribosome"/>
    <property type="evidence" value="ECO:0007669"/>
    <property type="project" value="InterPro"/>
</dbReference>
<dbReference type="GO" id="GO:0005840">
    <property type="term" value="C:ribosome"/>
    <property type="evidence" value="ECO:0007669"/>
    <property type="project" value="UniProtKB-KW"/>
</dbReference>
<comment type="similarity">
    <text evidence="1">Belongs to the bacterial ribosomal protein bS6 family.</text>
</comment>
<dbReference type="InterPro" id="IPR035980">
    <property type="entry name" value="Ribosomal_bS6_sf"/>
</dbReference>
<dbReference type="GO" id="GO:0070181">
    <property type="term" value="F:small ribosomal subunit rRNA binding"/>
    <property type="evidence" value="ECO:0007669"/>
    <property type="project" value="TreeGrafter"/>
</dbReference>
<geneLocation type="plastid" evidence="2"/>
<keyword evidence="2" id="KW-0689">Ribosomal protein</keyword>
<evidence type="ECO:0000313" key="2">
    <source>
        <dbReference type="EMBL" id="QYB19341.1"/>
    </source>
</evidence>
<dbReference type="CDD" id="cd00473">
    <property type="entry name" value="bS6"/>
    <property type="match status" value="1"/>
</dbReference>
<evidence type="ECO:0000256" key="1">
    <source>
        <dbReference type="ARBA" id="ARBA00009512"/>
    </source>
</evidence>
<keyword evidence="2" id="KW-0934">Plastid</keyword>
<accession>A0A8F8SRH1</accession>
<sequence length="96" mass="11477">MSFPKKYEIMVLLIEEFNENELKLWVLNYGKNLRKFNACEISVVSRGKQKLAYDIKKKLRGTYIQFNFSSMPKYIFNFSEILNMDSNVLRFSAFKK</sequence>
<dbReference type="HAMAP" id="MF_00360">
    <property type="entry name" value="Ribosomal_bS6"/>
    <property type="match status" value="1"/>
</dbReference>
<dbReference type="AlphaFoldDB" id="A0A8F8SRH1"/>
<dbReference type="SUPFAM" id="SSF54995">
    <property type="entry name" value="Ribosomal protein S6"/>
    <property type="match status" value="1"/>
</dbReference>
<dbReference type="GO" id="GO:0005737">
    <property type="term" value="C:cytoplasm"/>
    <property type="evidence" value="ECO:0007669"/>
    <property type="project" value="UniProtKB-ARBA"/>
</dbReference>
<dbReference type="GO" id="GO:0006412">
    <property type="term" value="P:translation"/>
    <property type="evidence" value="ECO:0007669"/>
    <property type="project" value="InterPro"/>
</dbReference>
<reference evidence="2" key="1">
    <citation type="journal article" date="2021" name="Int. J. Mol. Sci.">
        <title>Extreme Enlargement of the Inverted Repeat Region in the Plastid Genomes of Diatoms from the Genus Climaconeis.</title>
        <authorList>
            <person name="Gastineau R."/>
            <person name="Davidovich N.A."/>
            <person name="Davidovich O.I."/>
            <person name="Lemieux C."/>
            <person name="Turmel M."/>
            <person name="Wrobel R.J."/>
            <person name="Witkowski A."/>
        </authorList>
    </citation>
    <scope>NUCLEOTIDE SEQUENCE</scope>
    <source>
        <strain evidence="2">SZCZ1889</strain>
    </source>
</reference>
<dbReference type="EMBL" id="MZ365055">
    <property type="protein sequence ID" value="QYB19236.1"/>
    <property type="molecule type" value="Genomic_DNA"/>
</dbReference>
<dbReference type="Gene3D" id="3.30.70.60">
    <property type="match status" value="1"/>
</dbReference>